<dbReference type="GeneID" id="106010455"/>
<reference evidence="3" key="1">
    <citation type="submission" date="2025-08" db="UniProtKB">
        <authorList>
            <consortium name="RefSeq"/>
        </authorList>
    </citation>
    <scope>IDENTIFICATION</scope>
</reference>
<keyword evidence="2" id="KW-1185">Reference proteome</keyword>
<name>A0AAX6R4V4_HETGA</name>
<feature type="region of interest" description="Disordered" evidence="1">
    <location>
        <begin position="1"/>
        <end position="21"/>
    </location>
</feature>
<feature type="compositionally biased region" description="Basic and acidic residues" evidence="1">
    <location>
        <begin position="1"/>
        <end position="14"/>
    </location>
</feature>
<organism evidence="2 3">
    <name type="scientific">Heterocephalus glaber</name>
    <name type="common">Naked mole rat</name>
    <dbReference type="NCBI Taxonomy" id="10181"/>
    <lineage>
        <taxon>Eukaryota</taxon>
        <taxon>Metazoa</taxon>
        <taxon>Chordata</taxon>
        <taxon>Craniata</taxon>
        <taxon>Vertebrata</taxon>
        <taxon>Euteleostomi</taxon>
        <taxon>Mammalia</taxon>
        <taxon>Eutheria</taxon>
        <taxon>Euarchontoglires</taxon>
        <taxon>Glires</taxon>
        <taxon>Rodentia</taxon>
        <taxon>Hystricomorpha</taxon>
        <taxon>Bathyergidae</taxon>
        <taxon>Heterocephalus</taxon>
    </lineage>
</organism>
<evidence type="ECO:0000313" key="3">
    <source>
        <dbReference type="RefSeq" id="XP_012932382.1"/>
    </source>
</evidence>
<evidence type="ECO:0000256" key="1">
    <source>
        <dbReference type="SAM" id="MobiDB-lite"/>
    </source>
</evidence>
<dbReference type="AlphaFoldDB" id="A0AAX6R4V4"/>
<evidence type="ECO:0000313" key="2">
    <source>
        <dbReference type="Proteomes" id="UP000694906"/>
    </source>
</evidence>
<accession>A0AAX6R4V4</accession>
<sequence>MPKKDFPFEGDLKINKPKWPPEVTTPLSSEFKTESLVEHFKTLENKEPDISFLQPYLPSTPKYQKEDVTGVKEMRIYEARNDEKVENMNVQDKLNESADTKNKRTSGMDLNDNNNVIVQSAEKEKNEKTNEPDGAEVLQVTNTDDEVVAEYYKENLNKNNNNNYVAVSYRNNFRQKTSILEFPNLLPLSSAKSYKASKYQIKTLEHAPRI</sequence>
<protein>
    <submittedName>
        <fullName evidence="3">Xin actin-binding repeat-containing protein 2-like</fullName>
    </submittedName>
</protein>
<dbReference type="KEGG" id="hgl:106010455"/>
<dbReference type="RefSeq" id="XP_012932382.1">
    <property type="nucleotide sequence ID" value="XM_013076928.2"/>
</dbReference>
<gene>
    <name evidence="3" type="primary">LOC106010455</name>
</gene>
<proteinExistence type="predicted"/>
<dbReference type="Proteomes" id="UP000694906">
    <property type="component" value="Unplaced"/>
</dbReference>